<dbReference type="Pfam" id="PF04230">
    <property type="entry name" value="PS_pyruv_trans"/>
    <property type="match status" value="1"/>
</dbReference>
<dbReference type="RefSeq" id="WP_165029813.1">
    <property type="nucleotide sequence ID" value="NZ_JAAKZF010000024.1"/>
</dbReference>
<dbReference type="EMBL" id="JAAKZF010000024">
    <property type="protein sequence ID" value="NGO52934.1"/>
    <property type="molecule type" value="Genomic_DNA"/>
</dbReference>
<proteinExistence type="predicted"/>
<feature type="region of interest" description="Disordered" evidence="1">
    <location>
        <begin position="1"/>
        <end position="30"/>
    </location>
</feature>
<evidence type="ECO:0000313" key="4">
    <source>
        <dbReference type="Proteomes" id="UP001642900"/>
    </source>
</evidence>
<gene>
    <name evidence="3" type="ORF">G6N73_17415</name>
</gene>
<evidence type="ECO:0000256" key="1">
    <source>
        <dbReference type="SAM" id="MobiDB-lite"/>
    </source>
</evidence>
<dbReference type="PANTHER" id="PTHR36836">
    <property type="entry name" value="COLANIC ACID BIOSYNTHESIS PROTEIN WCAK"/>
    <property type="match status" value="1"/>
</dbReference>
<accession>A0A6G4WEB9</accession>
<dbReference type="PANTHER" id="PTHR36836:SF1">
    <property type="entry name" value="COLANIC ACID BIOSYNTHESIS PROTEIN WCAK"/>
    <property type="match status" value="1"/>
</dbReference>
<evidence type="ECO:0000313" key="3">
    <source>
        <dbReference type="EMBL" id="NGO52934.1"/>
    </source>
</evidence>
<sequence>MSAVHELRVSHGKPGRPSRPQGGSAATTARGREKSIAVFGLFGCGNLGNDGSLESMLSFLKEKRPEARLFCICKVPEVVREDFGIDTVPIRLPKREGIARLLDRVFLKVPGMAVNFIYALRHIRKAGVMVVPGTGILDDFGDRPTGLPFDVFKWCLAARLMGTRIAFVSIGAGPIGSRLSRWLMTSAARMADYRSYRDTGSREFMEKAGVDTSLDSMYPDLAFKLPVPQSAPAAPSRPLTVGVGVMNYRGWYAFEERGQAVFEGYVAKMATFVTRLLASGYNVRLLTGDEDDAPAVEAVMAALGEADTDRLSSEPVHSLHDVFTQIARTDLVVATRFHNVVAALMAGKPVISLSYAAKNDLLLEKMGLGDFCQHVDSFDVGLLAEQFSRLAESREEHSRMIVCKVGKFRKSLELQDEYLLATVLSGST</sequence>
<evidence type="ECO:0000259" key="2">
    <source>
        <dbReference type="Pfam" id="PF04230"/>
    </source>
</evidence>
<dbReference type="InterPro" id="IPR007345">
    <property type="entry name" value="Polysacch_pyruvyl_Trfase"/>
</dbReference>
<dbReference type="Proteomes" id="UP001642900">
    <property type="component" value="Unassembled WGS sequence"/>
</dbReference>
<reference evidence="3 4" key="1">
    <citation type="submission" date="2020-02" db="EMBL/GenBank/DDBJ databases">
        <title>Genome sequence of strain CCNWXJ40-4.</title>
        <authorList>
            <person name="Gao J."/>
            <person name="Sun J."/>
        </authorList>
    </citation>
    <scope>NUCLEOTIDE SEQUENCE [LARGE SCALE GENOMIC DNA]</scope>
    <source>
        <strain evidence="3 4">CCNWXJ 40-4</strain>
    </source>
</reference>
<comment type="caution">
    <text evidence="3">The sequence shown here is derived from an EMBL/GenBank/DDBJ whole genome shotgun (WGS) entry which is preliminary data.</text>
</comment>
<keyword evidence="4" id="KW-1185">Reference proteome</keyword>
<organism evidence="3 4">
    <name type="scientific">Allomesorhizobium camelthorni</name>
    <dbReference type="NCBI Taxonomy" id="475069"/>
    <lineage>
        <taxon>Bacteria</taxon>
        <taxon>Pseudomonadati</taxon>
        <taxon>Pseudomonadota</taxon>
        <taxon>Alphaproteobacteria</taxon>
        <taxon>Hyphomicrobiales</taxon>
        <taxon>Phyllobacteriaceae</taxon>
        <taxon>Allomesorhizobium</taxon>
    </lineage>
</organism>
<name>A0A6G4WEB9_9HYPH</name>
<dbReference type="AlphaFoldDB" id="A0A6G4WEB9"/>
<feature type="domain" description="Polysaccharide pyruvyl transferase" evidence="2">
    <location>
        <begin position="46"/>
        <end position="355"/>
    </location>
</feature>
<protein>
    <recommendedName>
        <fullName evidence="2">Polysaccharide pyruvyl transferase domain-containing protein</fullName>
    </recommendedName>
</protein>